<dbReference type="PANTHER" id="PTHR43549:SF3">
    <property type="entry name" value="MULTIDRUG RESISTANCE PROTEIN YPNP-RELATED"/>
    <property type="match status" value="1"/>
</dbReference>
<feature type="transmembrane region" description="Helical" evidence="7">
    <location>
        <begin position="57"/>
        <end position="77"/>
    </location>
</feature>
<dbReference type="Pfam" id="PF01554">
    <property type="entry name" value="MatE"/>
    <property type="match status" value="2"/>
</dbReference>
<evidence type="ECO:0000256" key="1">
    <source>
        <dbReference type="ARBA" id="ARBA00004651"/>
    </source>
</evidence>
<reference evidence="8" key="1">
    <citation type="submission" date="2020-10" db="EMBL/GenBank/DDBJ databases">
        <authorList>
            <person name="Gilroy R."/>
        </authorList>
    </citation>
    <scope>NUCLEOTIDE SEQUENCE</scope>
    <source>
        <strain evidence="8">ChiBcec2-4451</strain>
    </source>
</reference>
<name>A0A9D1NW63_9FIRM</name>
<dbReference type="GO" id="GO:0005886">
    <property type="term" value="C:plasma membrane"/>
    <property type="evidence" value="ECO:0007669"/>
    <property type="project" value="UniProtKB-SubCell"/>
</dbReference>
<protein>
    <submittedName>
        <fullName evidence="8">MATE family efflux transporter</fullName>
    </submittedName>
</protein>
<dbReference type="CDD" id="cd13138">
    <property type="entry name" value="MATE_yoeA_like"/>
    <property type="match status" value="1"/>
</dbReference>
<evidence type="ECO:0000256" key="4">
    <source>
        <dbReference type="ARBA" id="ARBA00022692"/>
    </source>
</evidence>
<dbReference type="Proteomes" id="UP000886723">
    <property type="component" value="Unassembled WGS sequence"/>
</dbReference>
<feature type="transmembrane region" description="Helical" evidence="7">
    <location>
        <begin position="97"/>
        <end position="118"/>
    </location>
</feature>
<reference evidence="8" key="2">
    <citation type="journal article" date="2021" name="PeerJ">
        <title>Extensive microbial diversity within the chicken gut microbiome revealed by metagenomics and culture.</title>
        <authorList>
            <person name="Gilroy R."/>
            <person name="Ravi A."/>
            <person name="Getino M."/>
            <person name="Pursley I."/>
            <person name="Horton D.L."/>
            <person name="Alikhan N.F."/>
            <person name="Baker D."/>
            <person name="Gharbi K."/>
            <person name="Hall N."/>
            <person name="Watson M."/>
            <person name="Adriaenssens E.M."/>
            <person name="Foster-Nyarko E."/>
            <person name="Jarju S."/>
            <person name="Secka A."/>
            <person name="Antonio M."/>
            <person name="Oren A."/>
            <person name="Chaudhuri R.R."/>
            <person name="La Ragione R."/>
            <person name="Hildebrand F."/>
            <person name="Pallen M.J."/>
        </authorList>
    </citation>
    <scope>NUCLEOTIDE SEQUENCE</scope>
    <source>
        <strain evidence="8">ChiBcec2-4451</strain>
    </source>
</reference>
<dbReference type="AlphaFoldDB" id="A0A9D1NW63"/>
<feature type="transmembrane region" description="Helical" evidence="7">
    <location>
        <begin position="167"/>
        <end position="186"/>
    </location>
</feature>
<keyword evidence="6 7" id="KW-0472">Membrane</keyword>
<comment type="subcellular location">
    <subcellularLocation>
        <location evidence="1">Cell membrane</location>
        <topology evidence="1">Multi-pass membrane protein</topology>
    </subcellularLocation>
</comment>
<accession>A0A9D1NW63</accession>
<evidence type="ECO:0000313" key="9">
    <source>
        <dbReference type="Proteomes" id="UP000886723"/>
    </source>
</evidence>
<dbReference type="InterPro" id="IPR052031">
    <property type="entry name" value="Membrane_Transporter-Flippase"/>
</dbReference>
<evidence type="ECO:0000313" key="8">
    <source>
        <dbReference type="EMBL" id="HIV13921.1"/>
    </source>
</evidence>
<feature type="transmembrane region" description="Helical" evidence="7">
    <location>
        <begin position="134"/>
        <end position="155"/>
    </location>
</feature>
<evidence type="ECO:0000256" key="7">
    <source>
        <dbReference type="SAM" id="Phobius"/>
    </source>
</evidence>
<feature type="transmembrane region" description="Helical" evidence="7">
    <location>
        <begin position="313"/>
        <end position="343"/>
    </location>
</feature>
<dbReference type="NCBIfam" id="TIGR00797">
    <property type="entry name" value="matE"/>
    <property type="match status" value="1"/>
</dbReference>
<comment type="caution">
    <text evidence="8">The sequence shown here is derived from an EMBL/GenBank/DDBJ whole genome shotgun (WGS) entry which is preliminary data.</text>
</comment>
<dbReference type="PANTHER" id="PTHR43549">
    <property type="entry name" value="MULTIDRUG RESISTANCE PROTEIN YPNP-RELATED"/>
    <property type="match status" value="1"/>
</dbReference>
<evidence type="ECO:0000256" key="2">
    <source>
        <dbReference type="ARBA" id="ARBA00022448"/>
    </source>
</evidence>
<dbReference type="GO" id="GO:0042910">
    <property type="term" value="F:xenobiotic transmembrane transporter activity"/>
    <property type="evidence" value="ECO:0007669"/>
    <property type="project" value="InterPro"/>
</dbReference>
<dbReference type="PIRSF" id="PIRSF006603">
    <property type="entry name" value="DinF"/>
    <property type="match status" value="1"/>
</dbReference>
<feature type="transmembrane region" description="Helical" evidence="7">
    <location>
        <begin position="420"/>
        <end position="436"/>
    </location>
</feature>
<organism evidence="8 9">
    <name type="scientific">Candidatus Pullilachnospira stercoravium</name>
    <dbReference type="NCBI Taxonomy" id="2840913"/>
    <lineage>
        <taxon>Bacteria</taxon>
        <taxon>Bacillati</taxon>
        <taxon>Bacillota</taxon>
        <taxon>Clostridia</taxon>
        <taxon>Lachnospirales</taxon>
        <taxon>Lachnospiraceae</taxon>
        <taxon>Lachnospiraceae incertae sedis</taxon>
        <taxon>Candidatus Pullilachnospira</taxon>
    </lineage>
</organism>
<dbReference type="InterPro" id="IPR002528">
    <property type="entry name" value="MATE_fam"/>
</dbReference>
<keyword evidence="5 7" id="KW-1133">Transmembrane helix</keyword>
<gene>
    <name evidence="8" type="ORF">IAA63_12405</name>
</gene>
<keyword evidence="4 7" id="KW-0812">Transmembrane</keyword>
<keyword evidence="3" id="KW-1003">Cell membrane</keyword>
<evidence type="ECO:0000256" key="5">
    <source>
        <dbReference type="ARBA" id="ARBA00022989"/>
    </source>
</evidence>
<dbReference type="GO" id="GO:0015297">
    <property type="term" value="F:antiporter activity"/>
    <property type="evidence" value="ECO:0007669"/>
    <property type="project" value="InterPro"/>
</dbReference>
<evidence type="ECO:0000256" key="3">
    <source>
        <dbReference type="ARBA" id="ARBA00022475"/>
    </source>
</evidence>
<keyword evidence="2" id="KW-0813">Transport</keyword>
<proteinExistence type="predicted"/>
<dbReference type="EMBL" id="DVON01000265">
    <property type="protein sequence ID" value="HIV13921.1"/>
    <property type="molecule type" value="Genomic_DNA"/>
</dbReference>
<dbReference type="InterPro" id="IPR048279">
    <property type="entry name" value="MdtK-like"/>
</dbReference>
<sequence>MTKDMTEGKPLQLILRFSIPLIFGNLFQQMYNMADTIIVGQTLGLEALTAVGSTNSLNFLIIGFTTGTCSGLAIPVAQRFGAKDFRKMREFTANAAWLAIILAFVLTLLTTTLCRVILEAMHTPANIFQDAYDYFFIICLGIPFTFLYNTSSGIIRSMGDSKTPFYFLVLSTILNIVLDLALILIFHMGVAGAAWATIFSQGVSGFACLIYMRKKYEILRMTREEMRPQLYCQKILLMDSIPMGLQFSITAIGSIMMQSAVNALDAVYVSAFAAATKVKQLAMCPYDAIASACATFGGQNMGAGKNERIAKGLLSGIFIGLIYSVFIGIVLVTNGSTISWLFVDRSETQVLDAVQQFLTFSGFFYWLLPILGCTRMTIQGLGFGAVAIFAGCSELAARGLMSLFAIPAFGYTAVCVTDQTAWLAATIMVVIIFSRINRRLTGKKRI</sequence>
<feature type="transmembrane region" description="Helical" evidence="7">
    <location>
        <begin position="192"/>
        <end position="212"/>
    </location>
</feature>
<evidence type="ECO:0000256" key="6">
    <source>
        <dbReference type="ARBA" id="ARBA00023136"/>
    </source>
</evidence>